<dbReference type="InterPro" id="IPR044901">
    <property type="entry name" value="Trehalose_TreZ_E-set_sf"/>
</dbReference>
<dbReference type="Pfam" id="PF11941">
    <property type="entry name" value="DUF3459"/>
    <property type="match status" value="1"/>
</dbReference>
<feature type="domain" description="Glycosyl hydrolase family 13 catalytic" evidence="15">
    <location>
        <begin position="124"/>
        <end position="472"/>
    </location>
</feature>
<dbReference type="SUPFAM" id="SSF51445">
    <property type="entry name" value="(Trans)glycosidases"/>
    <property type="match status" value="1"/>
</dbReference>
<dbReference type="SUPFAM" id="SSF81296">
    <property type="entry name" value="E set domains"/>
    <property type="match status" value="1"/>
</dbReference>
<dbReference type="EC" id="3.2.1.141" evidence="4 13"/>
<dbReference type="Gene3D" id="2.60.40.10">
    <property type="entry name" value="Immunoglobulins"/>
    <property type="match status" value="1"/>
</dbReference>
<dbReference type="Pfam" id="PF02922">
    <property type="entry name" value="CBM_48"/>
    <property type="match status" value="1"/>
</dbReference>
<evidence type="ECO:0000256" key="6">
    <source>
        <dbReference type="ARBA" id="ARBA00022490"/>
    </source>
</evidence>
<comment type="similarity">
    <text evidence="3 14">Belongs to the glycosyl hydrolase 13 family.</text>
</comment>
<organism evidence="16 17">
    <name type="scientific">Aquincola tertiaricarbonis</name>
    <dbReference type="NCBI Taxonomy" id="391953"/>
    <lineage>
        <taxon>Bacteria</taxon>
        <taxon>Pseudomonadati</taxon>
        <taxon>Pseudomonadota</taxon>
        <taxon>Betaproteobacteria</taxon>
        <taxon>Burkholderiales</taxon>
        <taxon>Sphaerotilaceae</taxon>
        <taxon>Aquincola</taxon>
    </lineage>
</organism>
<dbReference type="InterPro" id="IPR017853">
    <property type="entry name" value="GH"/>
</dbReference>
<dbReference type="Gene3D" id="3.20.20.80">
    <property type="entry name" value="Glycosidases"/>
    <property type="match status" value="1"/>
</dbReference>
<protein>
    <recommendedName>
        <fullName evidence="5 13">Malto-oligosyltrehalose trehalohydrolase</fullName>
        <shortName evidence="14">MTHase</shortName>
        <ecNumber evidence="4 13">3.2.1.141</ecNumber>
    </recommendedName>
    <alternativeName>
        <fullName evidence="11 14">4-alpha-D-((1-&gt;4)-alpha-D-glucano)trehalose trehalohydrolase</fullName>
    </alternativeName>
    <alternativeName>
        <fullName evidence="10 14">Maltooligosyl trehalose trehalohydrolase</fullName>
    </alternativeName>
</protein>
<dbReference type="RefSeq" id="WP_250194628.1">
    <property type="nucleotide sequence ID" value="NZ_CP097635.1"/>
</dbReference>
<dbReference type="PIRSF" id="PIRSF006337">
    <property type="entry name" value="Trehalose_TreZ"/>
    <property type="match status" value="1"/>
</dbReference>
<dbReference type="InterPro" id="IPR004193">
    <property type="entry name" value="Glyco_hydro_13_N"/>
</dbReference>
<keyword evidence="7 14" id="KW-0378">Hydrolase</keyword>
<dbReference type="Pfam" id="PF00128">
    <property type="entry name" value="Alpha-amylase"/>
    <property type="match status" value="1"/>
</dbReference>
<keyword evidence="8" id="KW-0119">Carbohydrate metabolism</keyword>
<accession>A0ABY4S4W2</accession>
<dbReference type="PANTHER" id="PTHR43651:SF11">
    <property type="entry name" value="MALTO-OLIGOSYLTREHALOSE TREHALOHYDROLASE"/>
    <property type="match status" value="1"/>
</dbReference>
<comment type="pathway">
    <text evidence="2 14">Glycan biosynthesis; trehalose biosynthesis.</text>
</comment>
<keyword evidence="6" id="KW-0963">Cytoplasm</keyword>
<evidence type="ECO:0000256" key="9">
    <source>
        <dbReference type="ARBA" id="ARBA00023295"/>
    </source>
</evidence>
<keyword evidence="9 14" id="KW-0326">Glycosidase</keyword>
<dbReference type="InterPro" id="IPR013783">
    <property type="entry name" value="Ig-like_fold"/>
</dbReference>
<dbReference type="NCBIfam" id="TIGR02402">
    <property type="entry name" value="trehalose_TreZ"/>
    <property type="match status" value="1"/>
</dbReference>
<dbReference type="InterPro" id="IPR014756">
    <property type="entry name" value="Ig_E-set"/>
</dbReference>
<gene>
    <name evidence="16" type="primary">treZ</name>
    <name evidence="16" type="ORF">MW290_10600</name>
</gene>
<evidence type="ECO:0000259" key="15">
    <source>
        <dbReference type="SMART" id="SM00642"/>
    </source>
</evidence>
<evidence type="ECO:0000256" key="4">
    <source>
        <dbReference type="ARBA" id="ARBA00012268"/>
    </source>
</evidence>
<evidence type="ECO:0000256" key="13">
    <source>
        <dbReference type="NCBIfam" id="TIGR02402"/>
    </source>
</evidence>
<proteinExistence type="inferred from homology"/>
<evidence type="ECO:0000313" key="16">
    <source>
        <dbReference type="EMBL" id="URI06365.1"/>
    </source>
</evidence>
<keyword evidence="17" id="KW-1185">Reference proteome</keyword>
<dbReference type="InterPro" id="IPR022567">
    <property type="entry name" value="DUF3459"/>
</dbReference>
<evidence type="ECO:0000256" key="2">
    <source>
        <dbReference type="ARBA" id="ARBA00005199"/>
    </source>
</evidence>
<evidence type="ECO:0000313" key="17">
    <source>
        <dbReference type="Proteomes" id="UP001056201"/>
    </source>
</evidence>
<dbReference type="PANTHER" id="PTHR43651">
    <property type="entry name" value="1,4-ALPHA-GLUCAN-BRANCHING ENZYME"/>
    <property type="match status" value="1"/>
</dbReference>
<evidence type="ECO:0000256" key="14">
    <source>
        <dbReference type="PIRNR" id="PIRNR006337"/>
    </source>
</evidence>
<dbReference type="CDD" id="cd11325">
    <property type="entry name" value="AmyAc_GTHase"/>
    <property type="match status" value="1"/>
</dbReference>
<comment type="subcellular location">
    <subcellularLocation>
        <location evidence="1">Cytoplasm</location>
    </subcellularLocation>
</comment>
<dbReference type="SMART" id="SM00642">
    <property type="entry name" value="Aamy"/>
    <property type="match status" value="1"/>
</dbReference>
<comment type="catalytic activity">
    <reaction evidence="12 14">
        <text>hydrolysis of (1-&gt;4)-alpha-D-glucosidic linkage in 4-alpha-D-[(1-&gt;4)-alpha-D-glucanosyl]n trehalose to yield trehalose and (1-&gt;4)-alpha-D-glucan.</text>
        <dbReference type="EC" id="3.2.1.141"/>
    </reaction>
</comment>
<reference evidence="16" key="1">
    <citation type="submission" date="2022-05" db="EMBL/GenBank/DDBJ databases">
        <title>An RpoN-dependent PEP-CTERM gene is involved in floc formation of an Aquincola tertiaricarbonis strain.</title>
        <authorList>
            <person name="Qiu D."/>
            <person name="Xia M."/>
        </authorList>
    </citation>
    <scope>NUCLEOTIDE SEQUENCE</scope>
    <source>
        <strain evidence="16">RN12</strain>
    </source>
</reference>
<dbReference type="CDD" id="cd02853">
    <property type="entry name" value="E_set_MTHase_like_N"/>
    <property type="match status" value="1"/>
</dbReference>
<evidence type="ECO:0000256" key="7">
    <source>
        <dbReference type="ARBA" id="ARBA00022801"/>
    </source>
</evidence>
<evidence type="ECO:0000256" key="12">
    <source>
        <dbReference type="ARBA" id="ARBA00034013"/>
    </source>
</evidence>
<name>A0ABY4S4W2_AQUTE</name>
<evidence type="ECO:0000256" key="5">
    <source>
        <dbReference type="ARBA" id="ARBA00015938"/>
    </source>
</evidence>
<evidence type="ECO:0000256" key="1">
    <source>
        <dbReference type="ARBA" id="ARBA00004496"/>
    </source>
</evidence>
<dbReference type="InterPro" id="IPR012768">
    <property type="entry name" value="Trehalose_TreZ"/>
</dbReference>
<dbReference type="Gene3D" id="1.10.10.760">
    <property type="entry name" value="E-set domains of sugar-utilizing enzymes"/>
    <property type="match status" value="1"/>
</dbReference>
<evidence type="ECO:0000256" key="8">
    <source>
        <dbReference type="ARBA" id="ARBA00023277"/>
    </source>
</evidence>
<sequence>MRGYVPGEGWRFGPRIEGDSTRFSLWAPSAPQVTLEIVNAEGEVLQRHALQRDGDGFHQARVAGAGPGTLYRFRVRDDLAVPDPASRSNPQGVHGPSEVVEAAARAQPGPAWAGRPWHEAVVYELHVGTFTPEGTLAAAAARLPALQAAGITAVELLPLAAFPGQRGWGYDGVLPFAVHPAYGRPEDLRAFTDAAHALGLMVLLDVVYNHFGPDGNYMAAYCPELVNPEHHTPWGSAINFDGEHNAPVRRFFIENALYWVGECGLDGLRLDAVHALVDTSERHIVQDVGAALLDGPGRHRHVHLVLENERNSVRMLTPPAEAPAEAGLAQWDDDWHHAAHVVATGETDGYYSDYAEQPVRQLAQALAEGFIFQGQPSPFAHGERRGEPSTGLRPTAFIVFLQNHDQIGNRAMGERLDALAPAARVEALLTLLLLSPQVPMLFMGEEFAATTPFLYFCDHAGDLAHAVTDGRRNEFARFAAFSHPEARERIPDPNAASTFDASTLRWAELHRDAGQRRLQLVTRLLALRREHLWPLVPQLRGAGRYGVQGDALHVHWQADDGSRWHLRAQLGDGPARLPLGPDEQALHLQAARLEEGACHFDGPGALVSFEPALRAAGQ</sequence>
<dbReference type="EMBL" id="CP097635">
    <property type="protein sequence ID" value="URI06365.1"/>
    <property type="molecule type" value="Genomic_DNA"/>
</dbReference>
<dbReference type="Proteomes" id="UP001056201">
    <property type="component" value="Chromosome 1"/>
</dbReference>
<evidence type="ECO:0000256" key="11">
    <source>
        <dbReference type="ARBA" id="ARBA00033284"/>
    </source>
</evidence>
<evidence type="ECO:0000256" key="10">
    <source>
        <dbReference type="ARBA" id="ARBA00032057"/>
    </source>
</evidence>
<evidence type="ECO:0000256" key="3">
    <source>
        <dbReference type="ARBA" id="ARBA00008061"/>
    </source>
</evidence>
<dbReference type="InterPro" id="IPR006047">
    <property type="entry name" value="GH13_cat_dom"/>
</dbReference>